<feature type="compositionally biased region" description="Acidic residues" evidence="1">
    <location>
        <begin position="27"/>
        <end position="38"/>
    </location>
</feature>
<protein>
    <recommendedName>
        <fullName evidence="3">DUF1541 domain-containing protein</fullName>
    </recommendedName>
</protein>
<feature type="signal peptide" evidence="2">
    <location>
        <begin position="1"/>
        <end position="22"/>
    </location>
</feature>
<evidence type="ECO:0000256" key="2">
    <source>
        <dbReference type="SAM" id="SignalP"/>
    </source>
</evidence>
<dbReference type="OrthoDB" id="1701949at2"/>
<evidence type="ECO:0000313" key="4">
    <source>
        <dbReference type="EMBL" id="PPA70732.1"/>
    </source>
</evidence>
<feature type="domain" description="DUF1541" evidence="3">
    <location>
        <begin position="74"/>
        <end position="125"/>
    </location>
</feature>
<feature type="chain" id="PRO_5015722948" description="DUF1541 domain-containing protein" evidence="2">
    <location>
        <begin position="23"/>
        <end position="195"/>
    </location>
</feature>
<feature type="compositionally biased region" description="Basic and acidic residues" evidence="1">
    <location>
        <begin position="39"/>
        <end position="53"/>
    </location>
</feature>
<evidence type="ECO:0000313" key="5">
    <source>
        <dbReference type="Proteomes" id="UP000239047"/>
    </source>
</evidence>
<feature type="region of interest" description="Disordered" evidence="1">
    <location>
        <begin position="26"/>
        <end position="66"/>
    </location>
</feature>
<reference evidence="4 5" key="1">
    <citation type="submission" date="2018-02" db="EMBL/GenBank/DDBJ databases">
        <title>Jeotgalibacillus proteolyticum sp. nov. a protease producing bacterium isolated from ocean sediments of Laizhou Bay.</title>
        <authorList>
            <person name="Li Y."/>
        </authorList>
    </citation>
    <scope>NUCLEOTIDE SEQUENCE [LARGE SCALE GENOMIC DNA]</scope>
    <source>
        <strain evidence="4 5">22-7</strain>
    </source>
</reference>
<dbReference type="Pfam" id="PF07563">
    <property type="entry name" value="DUF1541"/>
    <property type="match status" value="2"/>
</dbReference>
<name>A0A2S5GCH2_9BACL</name>
<sequence length="195" mass="21203">MFKRRFITGAFSAFLLMSAAGCTDQNDTTDNDDVQVEQNEEHEGHGKGMDHSMHSSSGEVPEGLAEAQNPQFEVGSTAVINADHMPGMNGEEAEITGAYDTVVYAVTYTPTDGGEPVENHKWVIHEELENPGSEPLEAGAEVTLNADHMSGMEGASAEIVSSEETTVYMVTFVTTDTEEEVENHKWVTEEELTSE</sequence>
<gene>
    <name evidence="4" type="ORF">C4B60_08025</name>
</gene>
<dbReference type="Proteomes" id="UP000239047">
    <property type="component" value="Unassembled WGS sequence"/>
</dbReference>
<keyword evidence="2" id="KW-0732">Signal</keyword>
<organism evidence="4 5">
    <name type="scientific">Jeotgalibacillus proteolyticus</name>
    <dbReference type="NCBI Taxonomy" id="2082395"/>
    <lineage>
        <taxon>Bacteria</taxon>
        <taxon>Bacillati</taxon>
        <taxon>Bacillota</taxon>
        <taxon>Bacilli</taxon>
        <taxon>Bacillales</taxon>
        <taxon>Caryophanaceae</taxon>
        <taxon>Jeotgalibacillus</taxon>
    </lineage>
</organism>
<dbReference type="PROSITE" id="PS51257">
    <property type="entry name" value="PROKAR_LIPOPROTEIN"/>
    <property type="match status" value="1"/>
</dbReference>
<dbReference type="Gene3D" id="2.30.30.1210">
    <property type="entry name" value="Domain of unknown function DUF1541"/>
    <property type="match status" value="1"/>
</dbReference>
<proteinExistence type="predicted"/>
<evidence type="ECO:0000259" key="3">
    <source>
        <dbReference type="Pfam" id="PF07563"/>
    </source>
</evidence>
<dbReference type="EMBL" id="PREZ01000003">
    <property type="protein sequence ID" value="PPA70732.1"/>
    <property type="molecule type" value="Genomic_DNA"/>
</dbReference>
<dbReference type="AlphaFoldDB" id="A0A2S5GCH2"/>
<feature type="domain" description="DUF1541" evidence="3">
    <location>
        <begin position="139"/>
        <end position="189"/>
    </location>
</feature>
<accession>A0A2S5GCH2</accession>
<keyword evidence="5" id="KW-1185">Reference proteome</keyword>
<dbReference type="InterPro" id="IPR011438">
    <property type="entry name" value="DUF1541"/>
</dbReference>
<dbReference type="RefSeq" id="WP_104057482.1">
    <property type="nucleotide sequence ID" value="NZ_PREZ01000003.1"/>
</dbReference>
<comment type="caution">
    <text evidence="4">The sequence shown here is derived from an EMBL/GenBank/DDBJ whole genome shotgun (WGS) entry which is preliminary data.</text>
</comment>
<evidence type="ECO:0000256" key="1">
    <source>
        <dbReference type="SAM" id="MobiDB-lite"/>
    </source>
</evidence>